<dbReference type="Gene3D" id="2.60.40.420">
    <property type="entry name" value="Cupredoxins - blue copper proteins"/>
    <property type="match status" value="1"/>
</dbReference>
<evidence type="ECO:0000256" key="2">
    <source>
        <dbReference type="ARBA" id="ARBA00023002"/>
    </source>
</evidence>
<feature type="domain" description="Plastocyanin-like" evidence="4">
    <location>
        <begin position="85"/>
        <end position="189"/>
    </location>
</feature>
<dbReference type="InterPro" id="IPR045087">
    <property type="entry name" value="Cu-oxidase_fam"/>
</dbReference>
<evidence type="ECO:0000259" key="4">
    <source>
        <dbReference type="Pfam" id="PF07732"/>
    </source>
</evidence>
<organism evidence="5 6">
    <name type="scientific">Micromonospora sicca</name>
    <dbReference type="NCBI Taxonomy" id="2202420"/>
    <lineage>
        <taxon>Bacteria</taxon>
        <taxon>Bacillati</taxon>
        <taxon>Actinomycetota</taxon>
        <taxon>Actinomycetes</taxon>
        <taxon>Micromonosporales</taxon>
        <taxon>Micromonosporaceae</taxon>
        <taxon>Micromonospora</taxon>
    </lineage>
</organism>
<accession>A0A317CUM8</accession>
<reference evidence="5 6" key="1">
    <citation type="submission" date="2018-05" db="EMBL/GenBank/DDBJ databases">
        <title>Micromonosporas from Atacama Desert.</title>
        <authorList>
            <person name="Carro L."/>
            <person name="Golinska P."/>
            <person name="Klenk H.-P."/>
            <person name="Goodfellow M."/>
        </authorList>
    </citation>
    <scope>NUCLEOTIDE SEQUENCE [LARGE SCALE GENOMIC DNA]</scope>
    <source>
        <strain evidence="5 6">4G51</strain>
    </source>
</reference>
<dbReference type="InterPro" id="IPR008972">
    <property type="entry name" value="Cupredoxin"/>
</dbReference>
<evidence type="ECO:0000313" key="5">
    <source>
        <dbReference type="EMBL" id="PWR06298.1"/>
    </source>
</evidence>
<protein>
    <submittedName>
        <fullName evidence="5">Copper oxidase</fullName>
    </submittedName>
</protein>
<dbReference type="AlphaFoldDB" id="A0A317CUM8"/>
<dbReference type="SUPFAM" id="SSF49503">
    <property type="entry name" value="Cupredoxins"/>
    <property type="match status" value="2"/>
</dbReference>
<dbReference type="Pfam" id="PF07732">
    <property type="entry name" value="Cu-oxidase_3"/>
    <property type="match status" value="1"/>
</dbReference>
<dbReference type="GO" id="GO:0005507">
    <property type="term" value="F:copper ion binding"/>
    <property type="evidence" value="ECO:0007669"/>
    <property type="project" value="InterPro"/>
</dbReference>
<dbReference type="EMBL" id="QGKS01000527">
    <property type="protein sequence ID" value="PWR06298.1"/>
    <property type="molecule type" value="Genomic_DNA"/>
</dbReference>
<dbReference type="Proteomes" id="UP000246050">
    <property type="component" value="Unassembled WGS sequence"/>
</dbReference>
<evidence type="ECO:0000256" key="1">
    <source>
        <dbReference type="ARBA" id="ARBA00022723"/>
    </source>
</evidence>
<dbReference type="PANTHER" id="PTHR11709">
    <property type="entry name" value="MULTI-COPPER OXIDASE"/>
    <property type="match status" value="1"/>
</dbReference>
<evidence type="ECO:0000313" key="6">
    <source>
        <dbReference type="Proteomes" id="UP000246050"/>
    </source>
</evidence>
<evidence type="ECO:0000256" key="3">
    <source>
        <dbReference type="ARBA" id="ARBA00023008"/>
    </source>
</evidence>
<proteinExistence type="predicted"/>
<comment type="caution">
    <text evidence="5">The sequence shown here is derived from an EMBL/GenBank/DDBJ whole genome shotgun (WGS) entry which is preliminary data.</text>
</comment>
<keyword evidence="2" id="KW-0560">Oxidoreductase</keyword>
<sequence>MGVTMLRLDRGRWKRLSAVPLVAAIVVVLVVPGPQGATAGPQAGLECVTSGDNAFDLTATGGYAAMPDGNTIYMWSYAASGGAFQLPGPTLCVDSGVKVTVVLHNTLPEATSITFPGQAQVLAGGQPAQPVTDDTGTLTSLTTTAAAGTGSVTYTFTAGPPGTYLYQSGTDMQKQVQMGLYGALVVRPRGHPDRENDRADSAFDPDHEYLYLLGEIDPDLHLAVERKRAYDFTRYKARYFTINGRSMPDTIAPNHADWLPAQPYGALIHIRPYDPVSNAKPALIRYLNAGSVSYPFHPHGSDEQLIARDGRPSQGPGGQDLSFSNFLIDVAPGQTVDTLMIWKDAEHWDADSNPIPVPLPSLQDQIVGPGPETWFAENPYLGGVPGELPPGVVQNNQCGEYYHVAHSHALEQATNYGASFGGMMTLIRIDPPAGCPA</sequence>
<dbReference type="GO" id="GO:0016491">
    <property type="term" value="F:oxidoreductase activity"/>
    <property type="evidence" value="ECO:0007669"/>
    <property type="project" value="UniProtKB-KW"/>
</dbReference>
<keyword evidence="3" id="KW-0186">Copper</keyword>
<gene>
    <name evidence="5" type="ORF">DKT69_37185</name>
</gene>
<name>A0A317CUM8_9ACTN</name>
<keyword evidence="1" id="KW-0479">Metal-binding</keyword>
<dbReference type="InterPro" id="IPR011707">
    <property type="entry name" value="Cu-oxidase-like_N"/>
</dbReference>
<dbReference type="PANTHER" id="PTHR11709:SF394">
    <property type="entry name" value="FI03373P-RELATED"/>
    <property type="match status" value="1"/>
</dbReference>